<organism evidence="2 3">
    <name type="scientific">Hymenobacter arizonensis</name>
    <name type="common">Siccationidurans arizonensis</name>
    <dbReference type="NCBI Taxonomy" id="1227077"/>
    <lineage>
        <taxon>Bacteria</taxon>
        <taxon>Pseudomonadati</taxon>
        <taxon>Bacteroidota</taxon>
        <taxon>Cytophagia</taxon>
        <taxon>Cytophagales</taxon>
        <taxon>Hymenobacteraceae</taxon>
        <taxon>Hymenobacter</taxon>
    </lineage>
</organism>
<dbReference type="Pfam" id="PF13785">
    <property type="entry name" value="DUF4178"/>
    <property type="match status" value="1"/>
</dbReference>
<proteinExistence type="predicted"/>
<dbReference type="STRING" id="1227077.SAMN04515668_1132"/>
<dbReference type="EMBL" id="FOXS01000001">
    <property type="protein sequence ID" value="SFQ00563.1"/>
    <property type="molecule type" value="Genomic_DNA"/>
</dbReference>
<evidence type="ECO:0000313" key="3">
    <source>
        <dbReference type="Proteomes" id="UP000199029"/>
    </source>
</evidence>
<sequence length="436" mass="48756">MSKAKNPAPESAQLTCPECQASITYYDVRGSSYYACAKCHTYFEYEDEGPPRVVGKYGNAPAEARLIPVGTLGQLQGRACRVVGFVQRREATNSATWVEYQLYQPDTNDYAQLAQYDGHWMLVRPAKRGYNPQMNSIQLPEGKFHLYNRYQSRVLYAEGEFDWDIESEKNVNISEYVLPPLMLVQEQQAKRRDWYHAQHLEATEVASAFGLSADILPWRRGVGAVQPNPVQDWGHVRTLTACALAALFLLQIALMVWRPSHAILQQTLTTQPDTTGTPGSSKVLVSTSFQVNGPTALAFDLRVDVDNQWMELPVSLVNEETGQGFEFTKTIEYYHGTESGESWTEGGFETGAVLSGVPAGRYHLNLYPISENLQTPNMQPLSITVGVTEQPVLPSNFFIAAVLLLAFPAVQWFRRISHESSRWGASDFPAPPSIYS</sequence>
<evidence type="ECO:0000313" key="2">
    <source>
        <dbReference type="EMBL" id="SFQ00563.1"/>
    </source>
</evidence>
<reference evidence="3" key="1">
    <citation type="submission" date="2016-10" db="EMBL/GenBank/DDBJ databases">
        <authorList>
            <person name="Varghese N."/>
            <person name="Submissions S."/>
        </authorList>
    </citation>
    <scope>NUCLEOTIDE SEQUENCE [LARGE SCALE GENOMIC DNA]</scope>
    <source>
        <strain evidence="3">OR362-8,ATCC BAA-1266,JCM 13504</strain>
    </source>
</reference>
<dbReference type="InterPro" id="IPR025235">
    <property type="entry name" value="DUF4178"/>
</dbReference>
<protein>
    <recommendedName>
        <fullName evidence="1">DUF4178 domain-containing protein</fullName>
    </recommendedName>
</protein>
<evidence type="ECO:0000259" key="1">
    <source>
        <dbReference type="Pfam" id="PF13785"/>
    </source>
</evidence>
<accession>A0A1I5UZA3</accession>
<name>A0A1I5UZA3_HYMAR</name>
<dbReference type="OrthoDB" id="713199at2"/>
<gene>
    <name evidence="2" type="ORF">SAMN04515668_1132</name>
</gene>
<dbReference type="RefSeq" id="WP_092669808.1">
    <property type="nucleotide sequence ID" value="NZ_FOXS01000001.1"/>
</dbReference>
<dbReference type="Proteomes" id="UP000199029">
    <property type="component" value="Unassembled WGS sequence"/>
</dbReference>
<keyword evidence="3" id="KW-1185">Reference proteome</keyword>
<dbReference type="AlphaFoldDB" id="A0A1I5UZA3"/>
<feature type="domain" description="DUF4178" evidence="1">
    <location>
        <begin position="69"/>
        <end position="201"/>
    </location>
</feature>